<protein>
    <submittedName>
        <fullName evidence="2">Uncharacterized protein</fullName>
    </submittedName>
</protein>
<sequence>MTTSAMTAAGFPWIFVAVWFVKMVPSPLPWGDALLAARFAAPTSAGILFSMLEAAGMKDTWLFRKARVLAIFDDLDTVLLMIPLKIVLVGFKWELGLELAVV</sequence>
<evidence type="ECO:0000313" key="2">
    <source>
        <dbReference type="EMBL" id="GMI47198.1"/>
    </source>
</evidence>
<keyword evidence="1" id="KW-0812">Transmembrane</keyword>
<keyword evidence="3" id="KW-1185">Reference proteome</keyword>
<evidence type="ECO:0000313" key="3">
    <source>
        <dbReference type="Proteomes" id="UP001165065"/>
    </source>
</evidence>
<comment type="caution">
    <text evidence="2">The sequence shown here is derived from an EMBL/GenBank/DDBJ whole genome shotgun (WGS) entry which is preliminary data.</text>
</comment>
<dbReference type="EMBL" id="BRYA01000334">
    <property type="protein sequence ID" value="GMI47198.1"/>
    <property type="molecule type" value="Genomic_DNA"/>
</dbReference>
<keyword evidence="1" id="KW-0472">Membrane</keyword>
<proteinExistence type="predicted"/>
<dbReference type="OrthoDB" id="199690at2759"/>
<reference evidence="3" key="1">
    <citation type="journal article" date="2023" name="Commun. Biol.">
        <title>Genome analysis of Parmales, the sister group of diatoms, reveals the evolutionary specialization of diatoms from phago-mixotrophs to photoautotrophs.</title>
        <authorList>
            <person name="Ban H."/>
            <person name="Sato S."/>
            <person name="Yoshikawa S."/>
            <person name="Yamada K."/>
            <person name="Nakamura Y."/>
            <person name="Ichinomiya M."/>
            <person name="Sato N."/>
            <person name="Blanc-Mathieu R."/>
            <person name="Endo H."/>
            <person name="Kuwata A."/>
            <person name="Ogata H."/>
        </authorList>
    </citation>
    <scope>NUCLEOTIDE SEQUENCE [LARGE SCALE GENOMIC DNA]</scope>
</reference>
<dbReference type="AlphaFoldDB" id="A0A9W7GMQ4"/>
<dbReference type="Proteomes" id="UP001165065">
    <property type="component" value="Unassembled WGS sequence"/>
</dbReference>
<organism evidence="2 3">
    <name type="scientific">Triparma columacea</name>
    <dbReference type="NCBI Taxonomy" id="722753"/>
    <lineage>
        <taxon>Eukaryota</taxon>
        <taxon>Sar</taxon>
        <taxon>Stramenopiles</taxon>
        <taxon>Ochrophyta</taxon>
        <taxon>Bolidophyceae</taxon>
        <taxon>Parmales</taxon>
        <taxon>Triparmaceae</taxon>
        <taxon>Triparma</taxon>
    </lineage>
</organism>
<evidence type="ECO:0000256" key="1">
    <source>
        <dbReference type="SAM" id="Phobius"/>
    </source>
</evidence>
<keyword evidence="1" id="KW-1133">Transmembrane helix</keyword>
<gene>
    <name evidence="2" type="ORF">TrCOL_g5654</name>
</gene>
<name>A0A9W7GMQ4_9STRA</name>
<feature type="transmembrane region" description="Helical" evidence="1">
    <location>
        <begin position="33"/>
        <end position="56"/>
    </location>
</feature>
<accession>A0A9W7GMQ4</accession>